<proteinExistence type="predicted"/>
<sequence length="116" mass="13256">MTVKYKVRGVAVRAWSWRGSEAQRRPLRGHCANLGAVLYPAIHPPRPAPPRPASSRLGRSRGRGLEGLDIITHPPTSLDVFIHTDHHFKLMAINIFCCYNDYFLQYLRHFVFFGIS</sequence>
<keyword evidence="3" id="KW-1185">Reference proteome</keyword>
<gene>
    <name evidence="2" type="ORF">GWK47_017747</name>
</gene>
<accession>A0A8J5CLY8</accession>
<organism evidence="2 3">
    <name type="scientific">Chionoecetes opilio</name>
    <name type="common">Atlantic snow crab</name>
    <name type="synonym">Cancer opilio</name>
    <dbReference type="NCBI Taxonomy" id="41210"/>
    <lineage>
        <taxon>Eukaryota</taxon>
        <taxon>Metazoa</taxon>
        <taxon>Ecdysozoa</taxon>
        <taxon>Arthropoda</taxon>
        <taxon>Crustacea</taxon>
        <taxon>Multicrustacea</taxon>
        <taxon>Malacostraca</taxon>
        <taxon>Eumalacostraca</taxon>
        <taxon>Eucarida</taxon>
        <taxon>Decapoda</taxon>
        <taxon>Pleocyemata</taxon>
        <taxon>Brachyura</taxon>
        <taxon>Eubrachyura</taxon>
        <taxon>Majoidea</taxon>
        <taxon>Majidae</taxon>
        <taxon>Chionoecetes</taxon>
    </lineage>
</organism>
<dbReference type="AlphaFoldDB" id="A0A8J5CLY8"/>
<dbReference type="Proteomes" id="UP000770661">
    <property type="component" value="Unassembled WGS sequence"/>
</dbReference>
<comment type="caution">
    <text evidence="2">The sequence shown here is derived from an EMBL/GenBank/DDBJ whole genome shotgun (WGS) entry which is preliminary data.</text>
</comment>
<protein>
    <submittedName>
        <fullName evidence="2">Uncharacterized protein</fullName>
    </submittedName>
</protein>
<feature type="region of interest" description="Disordered" evidence="1">
    <location>
        <begin position="42"/>
        <end position="61"/>
    </location>
</feature>
<dbReference type="EMBL" id="JACEEZ010022135">
    <property type="protein sequence ID" value="KAG0712757.1"/>
    <property type="molecule type" value="Genomic_DNA"/>
</dbReference>
<evidence type="ECO:0000256" key="1">
    <source>
        <dbReference type="SAM" id="MobiDB-lite"/>
    </source>
</evidence>
<evidence type="ECO:0000313" key="3">
    <source>
        <dbReference type="Proteomes" id="UP000770661"/>
    </source>
</evidence>
<evidence type="ECO:0000313" key="2">
    <source>
        <dbReference type="EMBL" id="KAG0712757.1"/>
    </source>
</evidence>
<name>A0A8J5CLY8_CHIOP</name>
<reference evidence="2" key="1">
    <citation type="submission" date="2020-07" db="EMBL/GenBank/DDBJ databases">
        <title>The High-quality genome of the commercially important snow crab, Chionoecetes opilio.</title>
        <authorList>
            <person name="Jeong J.-H."/>
            <person name="Ryu S."/>
        </authorList>
    </citation>
    <scope>NUCLEOTIDE SEQUENCE</scope>
    <source>
        <strain evidence="2">MADBK_172401_WGS</strain>
        <tissue evidence="2">Digestive gland</tissue>
    </source>
</reference>
<dbReference type="OrthoDB" id="6363515at2759"/>
<feature type="compositionally biased region" description="Pro residues" evidence="1">
    <location>
        <begin position="42"/>
        <end position="52"/>
    </location>
</feature>